<evidence type="ECO:0000256" key="14">
    <source>
        <dbReference type="SAM" id="Coils"/>
    </source>
</evidence>
<evidence type="ECO:0000256" key="6">
    <source>
        <dbReference type="ARBA" id="ARBA00022729"/>
    </source>
</evidence>
<dbReference type="GO" id="GO:0000742">
    <property type="term" value="P:karyogamy involved in conjugation with cellular fusion"/>
    <property type="evidence" value="ECO:0007669"/>
    <property type="project" value="UniProtKB-UniRule"/>
</dbReference>
<dbReference type="AlphaFoldDB" id="A0A9P8PD27"/>
<keyword evidence="17" id="KW-1185">Reference proteome</keyword>
<keyword evidence="9 13" id="KW-0472">Membrane</keyword>
<evidence type="ECO:0000256" key="11">
    <source>
        <dbReference type="ARBA" id="ARBA00023242"/>
    </source>
</evidence>
<dbReference type="PANTHER" id="PTHR28012:SF1">
    <property type="entry name" value="NUCLEAR FUSION PROTEIN KAR5"/>
    <property type="match status" value="1"/>
</dbReference>
<name>A0A9P8PD27_9ASCO</name>
<evidence type="ECO:0000256" key="1">
    <source>
        <dbReference type="ARBA" id="ARBA00003389"/>
    </source>
</evidence>
<comment type="caution">
    <text evidence="16">The sequence shown here is derived from an EMBL/GenBank/DDBJ whole genome shotgun (WGS) entry which is preliminary data.</text>
</comment>
<organism evidence="16 17">
    <name type="scientific">Ogataea polymorpha</name>
    <dbReference type="NCBI Taxonomy" id="460523"/>
    <lineage>
        <taxon>Eukaryota</taxon>
        <taxon>Fungi</taxon>
        <taxon>Dikarya</taxon>
        <taxon>Ascomycota</taxon>
        <taxon>Saccharomycotina</taxon>
        <taxon>Pichiomycetes</taxon>
        <taxon>Pichiales</taxon>
        <taxon>Pichiaceae</taxon>
        <taxon>Ogataea</taxon>
    </lineage>
</organism>
<dbReference type="GO" id="GO:0007017">
    <property type="term" value="P:microtubule-based process"/>
    <property type="evidence" value="ECO:0007669"/>
    <property type="project" value="InterPro"/>
</dbReference>
<evidence type="ECO:0000256" key="8">
    <source>
        <dbReference type="ARBA" id="ARBA00022989"/>
    </source>
</evidence>
<sequence length="388" mass="44573">MSYLIVLLLLAPVLGLTPESIASTLEQLKQAHQLETASLAFPSCVLEVLSTIMPQCHGGQSALTEHEKQDTAIRLTMCIFDLPDGSNGSLTLPAECWSHDNRECIAKLASNPVWWTTFFGYLNLVEQLCHYYSEPYETQRLLETYRDAWKRLDELIATLSRIDDLGTSVLDQLRHNLVATLESLQHELQTRFEEMRKKTENQLDTVFASVSLKMDSLLSNMYSVSDNLEKMHVEAVKTEESFFKELNKWHDQSLQELAQQMEALNSELRRNTELENERLIGSLSAEHEMLAERQKKMDTETATRFREWEKRLEMMDRYLGSSLARFERLQHVMDRFNVLGQMNRVVYGCGLLGLLVVGYFVKFERLLIILSFVGGAYVGAGTLDWLGW</sequence>
<reference evidence="16" key="2">
    <citation type="submission" date="2021-01" db="EMBL/GenBank/DDBJ databases">
        <authorList>
            <person name="Schikora-Tamarit M.A."/>
        </authorList>
    </citation>
    <scope>NUCLEOTIDE SEQUENCE</scope>
    <source>
        <strain evidence="16">NCAIM Y.01608</strain>
    </source>
</reference>
<evidence type="ECO:0000313" key="17">
    <source>
        <dbReference type="Proteomes" id="UP000788993"/>
    </source>
</evidence>
<gene>
    <name evidence="16" type="ORF">OGATHE_002846</name>
</gene>
<evidence type="ECO:0000256" key="10">
    <source>
        <dbReference type="ARBA" id="ARBA00023180"/>
    </source>
</evidence>
<feature type="signal peptide" evidence="15">
    <location>
        <begin position="1"/>
        <end position="15"/>
    </location>
</feature>
<keyword evidence="4 13" id="KW-0415">Karyogamy</keyword>
<feature type="coiled-coil region" evidence="14">
    <location>
        <begin position="247"/>
        <end position="278"/>
    </location>
</feature>
<proteinExistence type="inferred from homology"/>
<dbReference type="EMBL" id="JAEUBD010000983">
    <property type="protein sequence ID" value="KAH3670033.1"/>
    <property type="molecule type" value="Genomic_DNA"/>
</dbReference>
<dbReference type="Proteomes" id="UP000788993">
    <property type="component" value="Unassembled WGS sequence"/>
</dbReference>
<accession>A0A9P8PD27</accession>
<evidence type="ECO:0000256" key="15">
    <source>
        <dbReference type="SAM" id="SignalP"/>
    </source>
</evidence>
<evidence type="ECO:0000313" key="16">
    <source>
        <dbReference type="EMBL" id="KAH3670033.1"/>
    </source>
</evidence>
<dbReference type="GO" id="GO:0031965">
    <property type="term" value="C:nuclear membrane"/>
    <property type="evidence" value="ECO:0007669"/>
    <property type="project" value="UniProtKB-SubCell"/>
</dbReference>
<dbReference type="GO" id="GO:0048288">
    <property type="term" value="P:nuclear membrane fusion involved in karyogamy"/>
    <property type="evidence" value="ECO:0007669"/>
    <property type="project" value="UniProtKB-UniRule"/>
</dbReference>
<evidence type="ECO:0000256" key="13">
    <source>
        <dbReference type="RuleBase" id="RU368082"/>
    </source>
</evidence>
<evidence type="ECO:0000256" key="7">
    <source>
        <dbReference type="ARBA" id="ARBA00022824"/>
    </source>
</evidence>
<dbReference type="Pfam" id="PF04163">
    <property type="entry name" value="Tht1"/>
    <property type="match status" value="1"/>
</dbReference>
<keyword evidence="8 13" id="KW-1133">Transmembrane helix</keyword>
<dbReference type="InterPro" id="IPR007292">
    <property type="entry name" value="Nuclear_fusion_Kar5"/>
</dbReference>
<comment type="similarity">
    <text evidence="2 13">Belongs to the KAR5 family.</text>
</comment>
<dbReference type="GO" id="GO:0005869">
    <property type="term" value="C:dynactin complex"/>
    <property type="evidence" value="ECO:0007669"/>
    <property type="project" value="InterPro"/>
</dbReference>
<evidence type="ECO:0000256" key="12">
    <source>
        <dbReference type="ARBA" id="ARBA00031468"/>
    </source>
</evidence>
<keyword evidence="14" id="KW-0175">Coiled coil</keyword>
<evidence type="ECO:0000256" key="5">
    <source>
        <dbReference type="ARBA" id="ARBA00022692"/>
    </source>
</evidence>
<evidence type="ECO:0000256" key="3">
    <source>
        <dbReference type="ARBA" id="ARBA00021601"/>
    </source>
</evidence>
<keyword evidence="5 13" id="KW-0812">Transmembrane</keyword>
<feature type="transmembrane region" description="Helical" evidence="13">
    <location>
        <begin position="345"/>
        <end position="361"/>
    </location>
</feature>
<dbReference type="GO" id="GO:0005789">
    <property type="term" value="C:endoplasmic reticulum membrane"/>
    <property type="evidence" value="ECO:0007669"/>
    <property type="project" value="UniProtKB-SubCell"/>
</dbReference>
<comment type="subcellular location">
    <subcellularLocation>
        <location evidence="13">Endoplasmic reticulum membrane</location>
    </subcellularLocation>
    <subcellularLocation>
        <location evidence="13">Nucleus membrane</location>
    </subcellularLocation>
</comment>
<evidence type="ECO:0000256" key="9">
    <source>
        <dbReference type="ARBA" id="ARBA00023136"/>
    </source>
</evidence>
<reference evidence="16" key="1">
    <citation type="journal article" date="2021" name="Open Biol.">
        <title>Shared evolutionary footprints suggest mitochondrial oxidative damage underlies multiple complex I losses in fungi.</title>
        <authorList>
            <person name="Schikora-Tamarit M.A."/>
            <person name="Marcet-Houben M."/>
            <person name="Nosek J."/>
            <person name="Gabaldon T."/>
        </authorList>
    </citation>
    <scope>NUCLEOTIDE SEQUENCE</scope>
    <source>
        <strain evidence="16">NCAIM Y.01608</strain>
    </source>
</reference>
<evidence type="ECO:0000256" key="2">
    <source>
        <dbReference type="ARBA" id="ARBA00010473"/>
    </source>
</evidence>
<comment type="function">
    <text evidence="1 13">Required for nuclear membrane fusion during karyogamy.</text>
</comment>
<keyword evidence="10" id="KW-0325">Glycoprotein</keyword>
<feature type="transmembrane region" description="Helical" evidence="13">
    <location>
        <begin position="366"/>
        <end position="386"/>
    </location>
</feature>
<feature type="chain" id="PRO_5040128786" description="Nuclear fusion protein KAR5" evidence="15">
    <location>
        <begin position="16"/>
        <end position="388"/>
    </location>
</feature>
<evidence type="ECO:0000256" key="4">
    <source>
        <dbReference type="ARBA" id="ARBA00022459"/>
    </source>
</evidence>
<keyword evidence="7 13" id="KW-0256">Endoplasmic reticulum</keyword>
<dbReference type="PANTHER" id="PTHR28012">
    <property type="entry name" value="NUCLEAR FUSION PROTEIN KAR5"/>
    <property type="match status" value="1"/>
</dbReference>
<keyword evidence="6 13" id="KW-0732">Signal</keyword>
<protein>
    <recommendedName>
        <fullName evidence="3">Nuclear fusion protein KAR5</fullName>
    </recommendedName>
    <alternativeName>
        <fullName evidence="12">Karyogamy protein 5</fullName>
    </alternativeName>
</protein>
<keyword evidence="11 13" id="KW-0539">Nucleus</keyword>